<feature type="region of interest" description="Disordered" evidence="3">
    <location>
        <begin position="822"/>
        <end position="841"/>
    </location>
</feature>
<feature type="domain" description="Fibronectin type III-like" evidence="4">
    <location>
        <begin position="343"/>
        <end position="414"/>
    </location>
</feature>
<dbReference type="GO" id="GO:0005975">
    <property type="term" value="P:carbohydrate metabolic process"/>
    <property type="evidence" value="ECO:0007669"/>
    <property type="project" value="InterPro"/>
</dbReference>
<evidence type="ECO:0000259" key="4">
    <source>
        <dbReference type="SMART" id="SM01217"/>
    </source>
</evidence>
<dbReference type="PANTHER" id="PTHR42715">
    <property type="entry name" value="BETA-GLUCOSIDASE"/>
    <property type="match status" value="1"/>
</dbReference>
<dbReference type="PANTHER" id="PTHR42715:SF10">
    <property type="entry name" value="BETA-GLUCOSIDASE"/>
    <property type="match status" value="1"/>
</dbReference>
<organism evidence="5 6">
    <name type="scientific">Actinomyces johnsonii F0542</name>
    <dbReference type="NCBI Taxonomy" id="1321818"/>
    <lineage>
        <taxon>Bacteria</taxon>
        <taxon>Bacillati</taxon>
        <taxon>Actinomycetota</taxon>
        <taxon>Actinomycetes</taxon>
        <taxon>Actinomycetales</taxon>
        <taxon>Actinomycetaceae</taxon>
        <taxon>Actinomyces</taxon>
    </lineage>
</organism>
<proteinExistence type="inferred from homology"/>
<dbReference type="InterPro" id="IPR026891">
    <property type="entry name" value="Fn3-like"/>
</dbReference>
<dbReference type="Gene3D" id="3.40.50.1700">
    <property type="entry name" value="Glycoside hydrolase family 3 C-terminal domain"/>
    <property type="match status" value="1"/>
</dbReference>
<evidence type="ECO:0000313" key="6">
    <source>
        <dbReference type="Proteomes" id="UP000016536"/>
    </source>
</evidence>
<comment type="similarity">
    <text evidence="1">Belongs to the glycosyl hydrolase 3 family.</text>
</comment>
<reference evidence="5 6" key="1">
    <citation type="submission" date="2013-08" db="EMBL/GenBank/DDBJ databases">
        <authorList>
            <person name="Weinstock G."/>
            <person name="Sodergren E."/>
            <person name="Wylie T."/>
            <person name="Fulton L."/>
            <person name="Fulton R."/>
            <person name="Fronick C."/>
            <person name="O'Laughlin M."/>
            <person name="Godfrey J."/>
            <person name="Miner T."/>
            <person name="Herter B."/>
            <person name="Appelbaum E."/>
            <person name="Cordes M."/>
            <person name="Lek S."/>
            <person name="Wollam A."/>
            <person name="Pepin K.H."/>
            <person name="Palsikar V.B."/>
            <person name="Mitreva M."/>
            <person name="Wilson R.K."/>
        </authorList>
    </citation>
    <scope>NUCLEOTIDE SEQUENCE [LARGE SCALE GENOMIC DNA]</scope>
    <source>
        <strain evidence="5 6">F0542</strain>
    </source>
</reference>
<keyword evidence="2 5" id="KW-0378">Hydrolase</keyword>
<evidence type="ECO:0000313" key="5">
    <source>
        <dbReference type="EMBL" id="ERH21473.1"/>
    </source>
</evidence>
<dbReference type="SUPFAM" id="SSF51445">
    <property type="entry name" value="(Trans)glycosidases"/>
    <property type="match status" value="1"/>
</dbReference>
<dbReference type="InterPro" id="IPR002772">
    <property type="entry name" value="Glyco_hydro_3_C"/>
</dbReference>
<dbReference type="EMBL" id="AWSE01000257">
    <property type="protein sequence ID" value="ERH21473.1"/>
    <property type="molecule type" value="Genomic_DNA"/>
</dbReference>
<dbReference type="InterPro" id="IPR036881">
    <property type="entry name" value="Glyco_hydro_3_C_sf"/>
</dbReference>
<dbReference type="GO" id="GO:0004553">
    <property type="term" value="F:hydrolase activity, hydrolyzing O-glycosyl compounds"/>
    <property type="evidence" value="ECO:0007669"/>
    <property type="project" value="InterPro"/>
</dbReference>
<dbReference type="PATRIC" id="fig|1321818.3.peg.2569"/>
<dbReference type="HOGENOM" id="CLU_005235_2_0_11"/>
<dbReference type="AlphaFoldDB" id="U1RP99"/>
<dbReference type="PRINTS" id="PR00133">
    <property type="entry name" value="GLHYDRLASE3"/>
</dbReference>
<dbReference type="Pfam" id="PF14310">
    <property type="entry name" value="Fn3-like"/>
    <property type="match status" value="1"/>
</dbReference>
<dbReference type="InterPro" id="IPR013783">
    <property type="entry name" value="Ig-like_fold"/>
</dbReference>
<comment type="caution">
    <text evidence="5">The sequence shown here is derived from an EMBL/GenBank/DDBJ whole genome shotgun (WGS) entry which is preliminary data.</text>
</comment>
<dbReference type="InterPro" id="IPR036962">
    <property type="entry name" value="Glyco_hydro_3_N_sf"/>
</dbReference>
<dbReference type="Pfam" id="PF01915">
    <property type="entry name" value="Glyco_hydro_3_C"/>
    <property type="match status" value="1"/>
</dbReference>
<protein>
    <submittedName>
        <fullName evidence="5">Glycosyl hydrolase family 3 protein</fullName>
    </submittedName>
</protein>
<gene>
    <name evidence="5" type="ORF">HMPREF1979_03115</name>
</gene>
<evidence type="ECO:0000256" key="1">
    <source>
        <dbReference type="ARBA" id="ARBA00005336"/>
    </source>
</evidence>
<dbReference type="SMART" id="SM01217">
    <property type="entry name" value="Fn3_like"/>
    <property type="match status" value="1"/>
</dbReference>
<dbReference type="InterPro" id="IPR017853">
    <property type="entry name" value="GH"/>
</dbReference>
<dbReference type="InterPro" id="IPR050288">
    <property type="entry name" value="Cellulose_deg_GH3"/>
</dbReference>
<evidence type="ECO:0000256" key="3">
    <source>
        <dbReference type="SAM" id="MobiDB-lite"/>
    </source>
</evidence>
<name>U1RP99_9ACTO</name>
<dbReference type="Gene3D" id="3.20.20.300">
    <property type="entry name" value="Glycoside hydrolase, family 3, N-terminal domain"/>
    <property type="match status" value="1"/>
</dbReference>
<dbReference type="Gene3D" id="2.60.40.10">
    <property type="entry name" value="Immunoglobulins"/>
    <property type="match status" value="1"/>
</dbReference>
<dbReference type="InterPro" id="IPR001764">
    <property type="entry name" value="Glyco_hydro_3_N"/>
</dbReference>
<dbReference type="SUPFAM" id="SSF52279">
    <property type="entry name" value="Beta-D-glucan exohydrolase, C-terminal domain"/>
    <property type="match status" value="1"/>
</dbReference>
<accession>U1RP99</accession>
<dbReference type="Pfam" id="PF00933">
    <property type="entry name" value="Glyco_hydro_3"/>
    <property type="match status" value="1"/>
</dbReference>
<keyword evidence="6" id="KW-1185">Reference proteome</keyword>
<dbReference type="Proteomes" id="UP000016536">
    <property type="component" value="Unassembled WGS sequence"/>
</dbReference>
<evidence type="ECO:0000256" key="2">
    <source>
        <dbReference type="ARBA" id="ARBA00022801"/>
    </source>
</evidence>
<sequence>MMGQTEPFRSMRRPACGVTVGMTRREVDMETYEIDHLNAVRALTPECMVLLRSDGAFPLAEPGEIALFGSGARGTIKGGTGSGDVNSRHVTSIEEGLETAGFTIVTRPWLEAYDRVRDQAHEDFIAGIRAEAAKRGVPAIMVGMGSVMPEPEHTIPLDVQTDADPETAVYVLARTSGEGSDRTPEAGDLRLTASEIRDIRSLNERFESFLLVLNVGGVVDLSPLGDVGNVLLLSQLGACIGDAFADVLLGRAYPSGKLATTWAAWDEADQIGDFGDPDDTHYREGIYVGYRFYDSVGKEPLFPFGFGLGYTTFDVETRQVSLDGARVSIDVDVTNTGERPGKETVQVYAGVPAGRLDQPLQALAGFTKTDEIAPGATAHITIDVDLTDLASYDEAAHATVLEAGSYLLRVGTSSRQLSPVAVVDLSQDATVRRLAGDLGDPGFIDWKPETPAALDIPAGLPLLVVDPAHLRRPDGAAPDARPAPEGFDKALAMARGLSDDELIYTVLGDYRRGEESGSVIGAASTTVIGAAGQTTTRLPGLPSIIMADGPAGLRLAPTYGIDAEGPFSLGDSSLPATFLELMDDAGREALGIADAPEPREPAEIREQYTTAIPIGTALAQSWNPALAQGLGDVVGAEMERFGVHLWLAPAFNLHRCVLCGRNFEYLSEDPLLAGRIAAAITRGVQAHPGRGVTIKHLACNNQETNRLNSNSRVSPRALRDLYLRAFEICVRQARPAAIMTSYNLINGVHTSETAELLEVILRQEWGFDGLIMTDWVVDGMTRSDMKHPRATAAATVKAGNELFMPGGEPDRDDLLAALRRGSDARPSAGRTEPDDGGADLTRAELEKQAARVIRMVRRLAGPGSRIREEIEAGRLLGQEQG</sequence>